<protein>
    <submittedName>
        <fullName evidence="3">Sensory transduction protein kinase</fullName>
        <ecNumber evidence="3">2.7.3.-</ecNumber>
    </submittedName>
</protein>
<evidence type="ECO:0000313" key="4">
    <source>
        <dbReference type="Proteomes" id="UP000304914"/>
    </source>
</evidence>
<dbReference type="AlphaFoldDB" id="A0A4U9XKX0"/>
<dbReference type="Gene3D" id="3.30.565.10">
    <property type="entry name" value="Histidine kinase-like ATPase, C-terminal domain"/>
    <property type="match status" value="1"/>
</dbReference>
<feature type="transmembrane region" description="Helical" evidence="1">
    <location>
        <begin position="39"/>
        <end position="68"/>
    </location>
</feature>
<dbReference type="RefSeq" id="WP_138067902.1">
    <property type="nucleotide sequence ID" value="NZ_LR594035.1"/>
</dbReference>
<keyword evidence="1" id="KW-1133">Transmembrane helix</keyword>
<reference evidence="3 4" key="1">
    <citation type="submission" date="2019-05" db="EMBL/GenBank/DDBJ databases">
        <authorList>
            <consortium name="Pathogen Informatics"/>
        </authorList>
    </citation>
    <scope>NUCLEOTIDE SEQUENCE [LARGE SCALE GENOMIC DNA]</scope>
    <source>
        <strain evidence="3 4">NCTC5385</strain>
    </source>
</reference>
<dbReference type="GO" id="GO:0016301">
    <property type="term" value="F:kinase activity"/>
    <property type="evidence" value="ECO:0007669"/>
    <property type="project" value="UniProtKB-KW"/>
</dbReference>
<evidence type="ECO:0000259" key="2">
    <source>
        <dbReference type="Pfam" id="PF14501"/>
    </source>
</evidence>
<accession>A0A4U9XKX0</accession>
<feature type="transmembrane region" description="Helical" evidence="1">
    <location>
        <begin position="156"/>
        <end position="175"/>
    </location>
</feature>
<dbReference type="EMBL" id="LR594035">
    <property type="protein sequence ID" value="VTS13649.1"/>
    <property type="molecule type" value="Genomic_DNA"/>
</dbReference>
<evidence type="ECO:0000313" key="3">
    <source>
        <dbReference type="EMBL" id="VTS13649.1"/>
    </source>
</evidence>
<keyword evidence="1" id="KW-0472">Membrane</keyword>
<proteinExistence type="predicted"/>
<feature type="transmembrane region" description="Helical" evidence="1">
    <location>
        <begin position="7"/>
        <end position="27"/>
    </location>
</feature>
<name>A0A4U9XKX0_9STRE</name>
<feature type="transmembrane region" description="Helical" evidence="1">
    <location>
        <begin position="116"/>
        <end position="136"/>
    </location>
</feature>
<feature type="domain" description="Sensor histidine kinase NatK-like C-terminal" evidence="2">
    <location>
        <begin position="342"/>
        <end position="442"/>
    </location>
</feature>
<keyword evidence="3" id="KW-0418">Kinase</keyword>
<dbReference type="SUPFAM" id="SSF55874">
    <property type="entry name" value="ATPase domain of HSP90 chaperone/DNA topoisomerase II/histidine kinase"/>
    <property type="match status" value="1"/>
</dbReference>
<gene>
    <name evidence="3" type="primary">fasB</name>
    <name evidence="3" type="ORF">NCTC5385_00212</name>
</gene>
<dbReference type="Proteomes" id="UP000304914">
    <property type="component" value="Chromosome"/>
</dbReference>
<sequence length="448" mass="52027">MTPIQLLGFQLSIIVFYFSEISVLSFFSDLKLPFWKKMLITAVALFSNQMPILAPLLIDPLLFWIILVIHKHRILSCRTLYLALAPSVFVDLVSRFLASCLIPYLFQIHVRETDHLWINLLAYLLLFPSLQLFLYLIGKDYKKIYENEHSEDAKRFVTIMLIFIFAYYIDVFLILGFEDPFLFYLYPNSVPRSYQIFYLTFSIIFLFLLAYFNRLSKLHLEKALRREKENYIENLVHYGNHLEKLYKEITVFKDTYFNKLAILGKAIEAEDIPLIRNVYESTVTESKEYWDDKHYNISKLSNIRMPSIKSLLSAKIVKAEKLGITVNLEVPDQIDNTYISRFDLLLLISIFCDNAIEAAIESAARTITIAYFKSEEKQIVVVMNSCLEKQVNINRIFKDGVSTKGQGRGIGLANVLDIVQKYSNLSLSTQSKDYTFQQLITISKEGGI</sequence>
<dbReference type="InterPro" id="IPR032834">
    <property type="entry name" value="NatK-like_C"/>
</dbReference>
<feature type="transmembrane region" description="Helical" evidence="1">
    <location>
        <begin position="80"/>
        <end position="104"/>
    </location>
</feature>
<dbReference type="PANTHER" id="PTHR40448:SF1">
    <property type="entry name" value="TWO-COMPONENT SENSOR HISTIDINE KINASE"/>
    <property type="match status" value="1"/>
</dbReference>
<feature type="transmembrane region" description="Helical" evidence="1">
    <location>
        <begin position="195"/>
        <end position="212"/>
    </location>
</feature>
<dbReference type="PANTHER" id="PTHR40448">
    <property type="entry name" value="TWO-COMPONENT SENSOR HISTIDINE KINASE"/>
    <property type="match status" value="1"/>
</dbReference>
<dbReference type="STRING" id="873448.STRPO_1229"/>
<dbReference type="Pfam" id="PF14501">
    <property type="entry name" value="HATPase_c_5"/>
    <property type="match status" value="1"/>
</dbReference>
<evidence type="ECO:0000256" key="1">
    <source>
        <dbReference type="SAM" id="Phobius"/>
    </source>
</evidence>
<dbReference type="GO" id="GO:0042802">
    <property type="term" value="F:identical protein binding"/>
    <property type="evidence" value="ECO:0007669"/>
    <property type="project" value="TreeGrafter"/>
</dbReference>
<keyword evidence="1" id="KW-0812">Transmembrane</keyword>
<dbReference type="InterPro" id="IPR036890">
    <property type="entry name" value="HATPase_C_sf"/>
</dbReference>
<dbReference type="EC" id="2.7.3.-" evidence="3"/>
<organism evidence="3 4">
    <name type="scientific">Streptococcus pseudoporcinus</name>
    <dbReference type="NCBI Taxonomy" id="361101"/>
    <lineage>
        <taxon>Bacteria</taxon>
        <taxon>Bacillati</taxon>
        <taxon>Bacillota</taxon>
        <taxon>Bacilli</taxon>
        <taxon>Lactobacillales</taxon>
        <taxon>Streptococcaceae</taxon>
        <taxon>Streptococcus</taxon>
    </lineage>
</organism>
<keyword evidence="3" id="KW-0808">Transferase</keyword>